<name>A0A4Y2KPJ5_ARAVE</name>
<dbReference type="EMBL" id="BGPR01004807">
    <property type="protein sequence ID" value="GBN03567.1"/>
    <property type="molecule type" value="Genomic_DNA"/>
</dbReference>
<evidence type="ECO:0000313" key="2">
    <source>
        <dbReference type="Proteomes" id="UP000499080"/>
    </source>
</evidence>
<comment type="caution">
    <text evidence="1">The sequence shown here is derived from an EMBL/GenBank/DDBJ whole genome shotgun (WGS) entry which is preliminary data.</text>
</comment>
<dbReference type="AlphaFoldDB" id="A0A4Y2KPJ5"/>
<accession>A0A4Y2KPJ5</accession>
<sequence>MHASGDDGFVSKFRCQQVDEGRVEVAAGPHQCGDRQPAGPPAAALVHEAAAIAAAADGPRLRLRQEGQLLPAR</sequence>
<dbReference type="Proteomes" id="UP000499080">
    <property type="component" value="Unassembled WGS sequence"/>
</dbReference>
<gene>
    <name evidence="1" type="ORF">AVEN_181146_1</name>
</gene>
<proteinExistence type="predicted"/>
<keyword evidence="2" id="KW-1185">Reference proteome</keyword>
<organism evidence="1 2">
    <name type="scientific">Araneus ventricosus</name>
    <name type="common">Orbweaver spider</name>
    <name type="synonym">Epeira ventricosa</name>
    <dbReference type="NCBI Taxonomy" id="182803"/>
    <lineage>
        <taxon>Eukaryota</taxon>
        <taxon>Metazoa</taxon>
        <taxon>Ecdysozoa</taxon>
        <taxon>Arthropoda</taxon>
        <taxon>Chelicerata</taxon>
        <taxon>Arachnida</taxon>
        <taxon>Araneae</taxon>
        <taxon>Araneomorphae</taxon>
        <taxon>Entelegynae</taxon>
        <taxon>Araneoidea</taxon>
        <taxon>Araneidae</taxon>
        <taxon>Araneus</taxon>
    </lineage>
</organism>
<dbReference type="OrthoDB" id="10542902at2759"/>
<reference evidence="1 2" key="1">
    <citation type="journal article" date="2019" name="Sci. Rep.">
        <title>Orb-weaving spider Araneus ventricosus genome elucidates the spidroin gene catalogue.</title>
        <authorList>
            <person name="Kono N."/>
            <person name="Nakamura H."/>
            <person name="Ohtoshi R."/>
            <person name="Moran D.A.P."/>
            <person name="Shinohara A."/>
            <person name="Yoshida Y."/>
            <person name="Fujiwara M."/>
            <person name="Mori M."/>
            <person name="Tomita M."/>
            <person name="Arakawa K."/>
        </authorList>
    </citation>
    <scope>NUCLEOTIDE SEQUENCE [LARGE SCALE GENOMIC DNA]</scope>
</reference>
<protein>
    <submittedName>
        <fullName evidence="1">Uncharacterized protein</fullName>
    </submittedName>
</protein>
<evidence type="ECO:0000313" key="1">
    <source>
        <dbReference type="EMBL" id="GBN03567.1"/>
    </source>
</evidence>